<dbReference type="PROSITE" id="PS50110">
    <property type="entry name" value="RESPONSE_REGULATORY"/>
    <property type="match status" value="1"/>
</dbReference>
<dbReference type="InterPro" id="IPR004358">
    <property type="entry name" value="Sig_transdc_His_kin-like_C"/>
</dbReference>
<keyword evidence="8" id="KW-1185">Reference proteome</keyword>
<dbReference type="EC" id="2.7.13.3" evidence="2"/>
<dbReference type="Pfam" id="PF02518">
    <property type="entry name" value="HATPase_c"/>
    <property type="match status" value="1"/>
</dbReference>
<name>A0A4P1JWW7_9CAUL</name>
<dbReference type="Gene3D" id="3.40.50.2300">
    <property type="match status" value="1"/>
</dbReference>
<dbReference type="PROSITE" id="PS50109">
    <property type="entry name" value="HIS_KIN"/>
    <property type="match status" value="1"/>
</dbReference>
<dbReference type="Proteomes" id="UP000309952">
    <property type="component" value="Chromosome"/>
</dbReference>
<protein>
    <recommendedName>
        <fullName evidence="2">histidine kinase</fullName>
        <ecNumber evidence="2">2.7.13.3</ecNumber>
    </recommendedName>
</protein>
<organism evidence="7 8">
    <name type="scientific">Brevundimonas vancanneytii</name>
    <dbReference type="NCBI Taxonomy" id="1325724"/>
    <lineage>
        <taxon>Bacteria</taxon>
        <taxon>Pseudomonadati</taxon>
        <taxon>Pseudomonadota</taxon>
        <taxon>Alphaproteobacteria</taxon>
        <taxon>Caulobacterales</taxon>
        <taxon>Caulobacteraceae</taxon>
        <taxon>Brevundimonas</taxon>
    </lineage>
</organism>
<feature type="domain" description="Histidine kinase" evidence="5">
    <location>
        <begin position="1"/>
        <end position="76"/>
    </location>
</feature>
<dbReference type="KEGG" id="bvy:NCTC9239_00843"/>
<evidence type="ECO:0000313" key="7">
    <source>
        <dbReference type="EMBL" id="VTO12818.1"/>
    </source>
</evidence>
<dbReference type="InterPro" id="IPR036890">
    <property type="entry name" value="HATPase_C_sf"/>
</dbReference>
<gene>
    <name evidence="7" type="primary">rpfC_2</name>
    <name evidence="7" type="ORF">NCTC9239_00843</name>
</gene>
<dbReference type="Gene3D" id="3.30.565.10">
    <property type="entry name" value="Histidine kinase-like ATPase, C-terminal domain"/>
    <property type="match status" value="1"/>
</dbReference>
<evidence type="ECO:0000256" key="3">
    <source>
        <dbReference type="ARBA" id="ARBA00022553"/>
    </source>
</evidence>
<evidence type="ECO:0000259" key="5">
    <source>
        <dbReference type="PROSITE" id="PS50109"/>
    </source>
</evidence>
<keyword evidence="7" id="KW-0808">Transferase</keyword>
<dbReference type="SMART" id="SM00387">
    <property type="entry name" value="HATPase_c"/>
    <property type="match status" value="1"/>
</dbReference>
<keyword evidence="3 4" id="KW-0597">Phosphoprotein</keyword>
<evidence type="ECO:0000259" key="6">
    <source>
        <dbReference type="PROSITE" id="PS50110"/>
    </source>
</evidence>
<feature type="domain" description="Response regulatory" evidence="6">
    <location>
        <begin position="107"/>
        <end position="226"/>
    </location>
</feature>
<comment type="catalytic activity">
    <reaction evidence="1">
        <text>ATP + protein L-histidine = ADP + protein N-phospho-L-histidine.</text>
        <dbReference type="EC" id="2.7.13.3"/>
    </reaction>
</comment>
<dbReference type="InterPro" id="IPR011006">
    <property type="entry name" value="CheY-like_superfamily"/>
</dbReference>
<dbReference type="InterPro" id="IPR001789">
    <property type="entry name" value="Sig_transdc_resp-reg_receiver"/>
</dbReference>
<evidence type="ECO:0000256" key="4">
    <source>
        <dbReference type="PROSITE-ProRule" id="PRU00169"/>
    </source>
</evidence>
<dbReference type="GO" id="GO:0000160">
    <property type="term" value="P:phosphorelay signal transduction system"/>
    <property type="evidence" value="ECO:0007669"/>
    <property type="project" value="InterPro"/>
</dbReference>
<sequence length="237" mass="25283">MRFVVQDTGIGFDAQTQARLFNRFEQADGDITRHYGGSGLGLAICRELAAMMGGDLGCESEPGAGAAFILSLPLKPAQAPPVPLRPDRQDADTAVAAEVDQAPRRLRILAADDHPTNRRVVELILDGAVFDLVSVENGAQAVEAYRAQTFDLVLMDMQMPVMDGLTAVREIRLHESVLGLPHVPVVMLTANALPQHLDEALAAGADRHMAKPFSVEDLLAMVADLTAQTPQAAEAAA</sequence>
<dbReference type="InterPro" id="IPR005467">
    <property type="entry name" value="His_kinase_dom"/>
</dbReference>
<dbReference type="PANTHER" id="PTHR45339">
    <property type="entry name" value="HYBRID SIGNAL TRANSDUCTION HISTIDINE KINASE J"/>
    <property type="match status" value="1"/>
</dbReference>
<dbReference type="SUPFAM" id="SSF52172">
    <property type="entry name" value="CheY-like"/>
    <property type="match status" value="1"/>
</dbReference>
<proteinExistence type="predicted"/>
<feature type="modified residue" description="4-aspartylphosphate" evidence="4">
    <location>
        <position position="156"/>
    </location>
</feature>
<dbReference type="PANTHER" id="PTHR45339:SF3">
    <property type="entry name" value="HISTIDINE KINASE"/>
    <property type="match status" value="1"/>
</dbReference>
<reference evidence="7 8" key="1">
    <citation type="submission" date="2019-04" db="EMBL/GenBank/DDBJ databases">
        <authorList>
            <consortium name="Pathogen Informatics"/>
        </authorList>
    </citation>
    <scope>NUCLEOTIDE SEQUENCE [LARGE SCALE GENOMIC DNA]</scope>
    <source>
        <strain evidence="7 8">NCTC9239</strain>
    </source>
</reference>
<dbReference type="PRINTS" id="PR00344">
    <property type="entry name" value="BCTRLSENSOR"/>
</dbReference>
<dbReference type="AlphaFoldDB" id="A0A4P1JWW7"/>
<accession>A0A4P1JWW7</accession>
<dbReference type="InterPro" id="IPR003594">
    <property type="entry name" value="HATPase_dom"/>
</dbReference>
<evidence type="ECO:0000313" key="8">
    <source>
        <dbReference type="Proteomes" id="UP000309952"/>
    </source>
</evidence>
<dbReference type="SMART" id="SM00448">
    <property type="entry name" value="REC"/>
    <property type="match status" value="1"/>
</dbReference>
<dbReference type="SUPFAM" id="SSF55874">
    <property type="entry name" value="ATPase domain of HSP90 chaperone/DNA topoisomerase II/histidine kinase"/>
    <property type="match status" value="1"/>
</dbReference>
<dbReference type="EMBL" id="LR588407">
    <property type="protein sequence ID" value="VTO12818.1"/>
    <property type="molecule type" value="Genomic_DNA"/>
</dbReference>
<dbReference type="GO" id="GO:0004673">
    <property type="term" value="F:protein histidine kinase activity"/>
    <property type="evidence" value="ECO:0007669"/>
    <property type="project" value="UniProtKB-EC"/>
</dbReference>
<dbReference type="Pfam" id="PF00072">
    <property type="entry name" value="Response_reg"/>
    <property type="match status" value="1"/>
</dbReference>
<dbReference type="CDD" id="cd17546">
    <property type="entry name" value="REC_hyHK_CKI1_RcsC-like"/>
    <property type="match status" value="1"/>
</dbReference>
<evidence type="ECO:0000256" key="1">
    <source>
        <dbReference type="ARBA" id="ARBA00000085"/>
    </source>
</evidence>
<evidence type="ECO:0000256" key="2">
    <source>
        <dbReference type="ARBA" id="ARBA00012438"/>
    </source>
</evidence>